<gene>
    <name evidence="1" type="ORF">LX95_01564</name>
</gene>
<comment type="caution">
    <text evidence="1">The sequence shown here is derived from an EMBL/GenBank/DDBJ whole genome shotgun (WGS) entry which is preliminary data.</text>
</comment>
<sequence>MKENIIAVKSYAFAILIVELYKKLLTQNEYILSKQILKPGTSIGANVEEAIGGIAKKDFRVKISIAYKEARETNYWLRL</sequence>
<organism evidence="1 2">
    <name type="scientific">Mesonia algae</name>
    <dbReference type="NCBI Taxonomy" id="213248"/>
    <lineage>
        <taxon>Bacteria</taxon>
        <taxon>Pseudomonadati</taxon>
        <taxon>Bacteroidota</taxon>
        <taxon>Flavobacteriia</taxon>
        <taxon>Flavobacteriales</taxon>
        <taxon>Flavobacteriaceae</taxon>
        <taxon>Mesonia</taxon>
    </lineage>
</organism>
<dbReference type="AlphaFoldDB" id="A0A2W7I0Q8"/>
<dbReference type="PANTHER" id="PTHR38471:SF2">
    <property type="entry name" value="FOUR HELIX BUNDLE PROTEIN"/>
    <property type="match status" value="1"/>
</dbReference>
<dbReference type="EMBL" id="QKYV01000004">
    <property type="protein sequence ID" value="PZW40501.1"/>
    <property type="molecule type" value="Genomic_DNA"/>
</dbReference>
<reference evidence="1 2" key="1">
    <citation type="submission" date="2018-06" db="EMBL/GenBank/DDBJ databases">
        <title>Genomic Encyclopedia of Archaeal and Bacterial Type Strains, Phase II (KMG-II): from individual species to whole genera.</title>
        <authorList>
            <person name="Goeker M."/>
        </authorList>
    </citation>
    <scope>NUCLEOTIDE SEQUENCE [LARGE SCALE GENOMIC DNA]</scope>
    <source>
        <strain evidence="1 2">DSM 15361</strain>
    </source>
</reference>
<name>A0A2W7I0Q8_9FLAO</name>
<accession>A0A2W7I0Q8</accession>
<dbReference type="InterPro" id="IPR012657">
    <property type="entry name" value="23S_rRNA-intervening_sequence"/>
</dbReference>
<dbReference type="Proteomes" id="UP000249542">
    <property type="component" value="Unassembled WGS sequence"/>
</dbReference>
<protein>
    <submittedName>
        <fullName evidence="1">Four helix bundle protein</fullName>
    </submittedName>
</protein>
<dbReference type="SUPFAM" id="SSF158446">
    <property type="entry name" value="IVS-encoded protein-like"/>
    <property type="match status" value="1"/>
</dbReference>
<keyword evidence="2" id="KW-1185">Reference proteome</keyword>
<dbReference type="PIRSF" id="PIRSF035652">
    <property type="entry name" value="CHP02436"/>
    <property type="match status" value="1"/>
</dbReference>
<dbReference type="InterPro" id="IPR036583">
    <property type="entry name" value="23S_rRNA_IVS_sf"/>
</dbReference>
<proteinExistence type="predicted"/>
<dbReference type="Pfam" id="PF05635">
    <property type="entry name" value="23S_rRNA_IVP"/>
    <property type="match status" value="1"/>
</dbReference>
<dbReference type="Gene3D" id="1.20.1440.60">
    <property type="entry name" value="23S rRNA-intervening sequence"/>
    <property type="match status" value="1"/>
</dbReference>
<dbReference type="PANTHER" id="PTHR38471">
    <property type="entry name" value="FOUR HELIX BUNDLE PROTEIN"/>
    <property type="match status" value="1"/>
</dbReference>
<evidence type="ECO:0000313" key="2">
    <source>
        <dbReference type="Proteomes" id="UP000249542"/>
    </source>
</evidence>
<dbReference type="NCBIfam" id="TIGR02436">
    <property type="entry name" value="four helix bundle protein"/>
    <property type="match status" value="1"/>
</dbReference>
<evidence type="ECO:0000313" key="1">
    <source>
        <dbReference type="EMBL" id="PZW40501.1"/>
    </source>
</evidence>
<dbReference type="RefSeq" id="WP_317047023.1">
    <property type="nucleotide sequence ID" value="NZ_QKYV01000004.1"/>
</dbReference>